<keyword evidence="1" id="KW-1133">Transmembrane helix</keyword>
<feature type="signal peptide" evidence="2">
    <location>
        <begin position="1"/>
        <end position="37"/>
    </location>
</feature>
<keyword evidence="5" id="KW-1185">Reference proteome</keyword>
<dbReference type="EMBL" id="FMZZ01000002">
    <property type="protein sequence ID" value="SDC47919.1"/>
    <property type="molecule type" value="Genomic_DNA"/>
</dbReference>
<feature type="domain" description="LppM" evidence="3">
    <location>
        <begin position="34"/>
        <end position="184"/>
    </location>
</feature>
<protein>
    <recommendedName>
        <fullName evidence="3">LppM domain-containing protein</fullName>
    </recommendedName>
</protein>
<dbReference type="RefSeq" id="WP_175482701.1">
    <property type="nucleotide sequence ID" value="NZ_FMZZ01000002.1"/>
</dbReference>
<evidence type="ECO:0000313" key="4">
    <source>
        <dbReference type="EMBL" id="SDC47919.1"/>
    </source>
</evidence>
<proteinExistence type="predicted"/>
<dbReference type="InterPro" id="IPR053807">
    <property type="entry name" value="LppM"/>
</dbReference>
<evidence type="ECO:0000256" key="2">
    <source>
        <dbReference type="SAM" id="SignalP"/>
    </source>
</evidence>
<dbReference type="Proteomes" id="UP000199501">
    <property type="component" value="Unassembled WGS sequence"/>
</dbReference>
<dbReference type="PROSITE" id="PS51257">
    <property type="entry name" value="PROKAR_LIPOPROTEIN"/>
    <property type="match status" value="1"/>
</dbReference>
<dbReference type="STRING" id="1271860.SAMN05216174_102285"/>
<keyword evidence="2" id="KW-0732">Signal</keyword>
<evidence type="ECO:0000313" key="5">
    <source>
        <dbReference type="Proteomes" id="UP000199501"/>
    </source>
</evidence>
<keyword evidence="1" id="KW-0812">Transmembrane</keyword>
<feature type="transmembrane region" description="Helical" evidence="1">
    <location>
        <begin position="195"/>
        <end position="216"/>
    </location>
</feature>
<keyword evidence="1" id="KW-0472">Membrane</keyword>
<organism evidence="4 5">
    <name type="scientific">Actinokineospora iranica</name>
    <dbReference type="NCBI Taxonomy" id="1271860"/>
    <lineage>
        <taxon>Bacteria</taxon>
        <taxon>Bacillati</taxon>
        <taxon>Actinomycetota</taxon>
        <taxon>Actinomycetes</taxon>
        <taxon>Pseudonocardiales</taxon>
        <taxon>Pseudonocardiaceae</taxon>
        <taxon>Actinokineospora</taxon>
    </lineage>
</organism>
<evidence type="ECO:0000256" key="1">
    <source>
        <dbReference type="SAM" id="Phobius"/>
    </source>
</evidence>
<sequence>MHQATRKPIHRFRRWAAFLALSSLALLTLSGCVRVQAALVVSDNDTVSGQLVVATVAIKQDDSGPALTIPPELRGKVRTQVYTADGYVGQTISLQSLTFPEVTLLSDAITVGKQYRVSFRRAGNLVTMAGSVDLSEVPKDRADVQIKVTLPGTVKRTNGVNDNGTVSWKPKPGTVTEFNATVEYSDQSGVSWTKWVTIVGASAIGVALLVLALALYSHKRSLRAAAEPPKSSHF</sequence>
<reference evidence="5" key="1">
    <citation type="submission" date="2016-10" db="EMBL/GenBank/DDBJ databases">
        <authorList>
            <person name="Varghese N."/>
            <person name="Submissions S."/>
        </authorList>
    </citation>
    <scope>NUCLEOTIDE SEQUENCE [LARGE SCALE GENOMIC DNA]</scope>
    <source>
        <strain evidence="5">IBRC-M 10403</strain>
    </source>
</reference>
<dbReference type="AlphaFoldDB" id="A0A1G6LXK0"/>
<gene>
    <name evidence="4" type="ORF">SAMN05216174_102285</name>
</gene>
<feature type="chain" id="PRO_5011608610" description="LppM domain-containing protein" evidence="2">
    <location>
        <begin position="38"/>
        <end position="234"/>
    </location>
</feature>
<dbReference type="Pfam" id="PF21946">
    <property type="entry name" value="LppM"/>
    <property type="match status" value="1"/>
</dbReference>
<name>A0A1G6LXK0_9PSEU</name>
<accession>A0A1G6LXK0</accession>
<evidence type="ECO:0000259" key="3">
    <source>
        <dbReference type="Pfam" id="PF21946"/>
    </source>
</evidence>